<evidence type="ECO:0000313" key="3">
    <source>
        <dbReference type="Proteomes" id="UP001501475"/>
    </source>
</evidence>
<accession>A0ABN2KSS1</accession>
<evidence type="ECO:0000313" key="2">
    <source>
        <dbReference type="EMBL" id="GAA1765149.1"/>
    </source>
</evidence>
<reference evidence="2 3" key="1">
    <citation type="journal article" date="2019" name="Int. J. Syst. Evol. Microbiol.">
        <title>The Global Catalogue of Microorganisms (GCM) 10K type strain sequencing project: providing services to taxonomists for standard genome sequencing and annotation.</title>
        <authorList>
            <consortium name="The Broad Institute Genomics Platform"/>
            <consortium name="The Broad Institute Genome Sequencing Center for Infectious Disease"/>
            <person name="Wu L."/>
            <person name="Ma J."/>
        </authorList>
    </citation>
    <scope>NUCLEOTIDE SEQUENCE [LARGE SCALE GENOMIC DNA]</scope>
    <source>
        <strain evidence="2 3">JCM 15591</strain>
    </source>
</reference>
<keyword evidence="1" id="KW-0472">Membrane</keyword>
<name>A0ABN2KSS1_9MICO</name>
<keyword evidence="1" id="KW-1133">Transmembrane helix</keyword>
<comment type="caution">
    <text evidence="2">The sequence shown here is derived from an EMBL/GenBank/DDBJ whole genome shotgun (WGS) entry which is preliminary data.</text>
</comment>
<keyword evidence="1" id="KW-0812">Transmembrane</keyword>
<keyword evidence="3" id="KW-1185">Reference proteome</keyword>
<evidence type="ECO:0000256" key="1">
    <source>
        <dbReference type="SAM" id="Phobius"/>
    </source>
</evidence>
<feature type="transmembrane region" description="Helical" evidence="1">
    <location>
        <begin position="20"/>
        <end position="46"/>
    </location>
</feature>
<protein>
    <submittedName>
        <fullName evidence="2">Uncharacterized protein</fullName>
    </submittedName>
</protein>
<dbReference type="Proteomes" id="UP001501475">
    <property type="component" value="Unassembled WGS sequence"/>
</dbReference>
<organism evidence="2 3">
    <name type="scientific">Nostocoides vanveenii</name>
    <dbReference type="NCBI Taxonomy" id="330835"/>
    <lineage>
        <taxon>Bacteria</taxon>
        <taxon>Bacillati</taxon>
        <taxon>Actinomycetota</taxon>
        <taxon>Actinomycetes</taxon>
        <taxon>Micrococcales</taxon>
        <taxon>Intrasporangiaceae</taxon>
        <taxon>Nostocoides</taxon>
    </lineage>
</organism>
<sequence length="102" mass="10951">MPRRRRRVSIWAAHMPFETLDIMLIVLIPVLIAVLVSLLVLALVVVPARREGRIVLTPRGEEVAQKVKAGTDAAAARTGEVVASAAARIRSSDTKATGETKA</sequence>
<proteinExistence type="predicted"/>
<dbReference type="EMBL" id="BAAAPN010000056">
    <property type="protein sequence ID" value="GAA1765149.1"/>
    <property type="molecule type" value="Genomic_DNA"/>
</dbReference>
<gene>
    <name evidence="2" type="ORF">GCM10009810_25110</name>
</gene>